<protein>
    <submittedName>
        <fullName evidence="2">Uncharacterized protein</fullName>
    </submittedName>
</protein>
<dbReference type="Proteomes" id="UP000290759">
    <property type="component" value="Unassembled WGS sequence"/>
</dbReference>
<proteinExistence type="predicted"/>
<keyword evidence="3" id="KW-1185">Reference proteome</keyword>
<sequence length="279" mass="28911">MTDIASLLDNLFADFEGDEAPLLPTIPTPLPTPAEAQHIEIITTSHSSRTSHTQNEAFRKTNDKTPSNMRVSDPGGSRVTSSHVEGAGSVGSAGSGAKTLAGSMPLPFPQDLENVGSVGRESAACERPILDLNHAAPLRSSLIGSAMADADRAAPPPGDLLPISPSDVCAGVARELRALAEDGREGPAALRDAVEITRAKIRNSEVLAERQAHGGRCHVCDGSLDDSAPVVAVMTGRRGAHLHLHAGCCAAHSVRMTALVDRIMVAAGYGADERTGEAA</sequence>
<evidence type="ECO:0000313" key="2">
    <source>
        <dbReference type="EMBL" id="RYC29642.1"/>
    </source>
</evidence>
<feature type="region of interest" description="Disordered" evidence="1">
    <location>
        <begin position="44"/>
        <end position="98"/>
    </location>
</feature>
<dbReference type="RefSeq" id="WP_129229198.1">
    <property type="nucleotide sequence ID" value="NZ_QYBB01000044.1"/>
</dbReference>
<feature type="compositionally biased region" description="Low complexity" evidence="1">
    <location>
        <begin position="44"/>
        <end position="53"/>
    </location>
</feature>
<organism evidence="2 3">
    <name type="scientific">Lichenibacterium minor</name>
    <dbReference type="NCBI Taxonomy" id="2316528"/>
    <lineage>
        <taxon>Bacteria</taxon>
        <taxon>Pseudomonadati</taxon>
        <taxon>Pseudomonadota</taxon>
        <taxon>Alphaproteobacteria</taxon>
        <taxon>Hyphomicrobiales</taxon>
        <taxon>Lichenihabitantaceae</taxon>
        <taxon>Lichenibacterium</taxon>
    </lineage>
</organism>
<evidence type="ECO:0000313" key="3">
    <source>
        <dbReference type="Proteomes" id="UP000290759"/>
    </source>
</evidence>
<accession>A0A4Q2U043</accession>
<comment type="caution">
    <text evidence="2">The sequence shown here is derived from an EMBL/GenBank/DDBJ whole genome shotgun (WGS) entry which is preliminary data.</text>
</comment>
<dbReference type="EMBL" id="QYBB01000044">
    <property type="protein sequence ID" value="RYC29642.1"/>
    <property type="molecule type" value="Genomic_DNA"/>
</dbReference>
<reference evidence="2 3" key="1">
    <citation type="submission" date="2018-12" db="EMBL/GenBank/DDBJ databases">
        <authorList>
            <person name="Grouzdev D.S."/>
            <person name="Krutkina M.S."/>
        </authorList>
    </citation>
    <scope>NUCLEOTIDE SEQUENCE [LARGE SCALE GENOMIC DNA]</scope>
    <source>
        <strain evidence="2 3">RmlP026</strain>
    </source>
</reference>
<reference evidence="2 3" key="2">
    <citation type="submission" date="2019-02" db="EMBL/GenBank/DDBJ databases">
        <title>'Lichenibacterium ramalinii' gen. nov. sp. nov., 'Lichenibacterium minor' gen. nov. sp. nov.</title>
        <authorList>
            <person name="Pankratov T."/>
        </authorList>
    </citation>
    <scope>NUCLEOTIDE SEQUENCE [LARGE SCALE GENOMIC DNA]</scope>
    <source>
        <strain evidence="2 3">RmlP026</strain>
    </source>
</reference>
<dbReference type="AlphaFoldDB" id="A0A4Q2U043"/>
<evidence type="ECO:0000256" key="1">
    <source>
        <dbReference type="SAM" id="MobiDB-lite"/>
    </source>
</evidence>
<gene>
    <name evidence="2" type="ORF">D3273_22790</name>
</gene>
<name>A0A4Q2U043_9HYPH</name>